<sequence>MPSDARDVADDRIREDPTATSSTTTFEYESTADGDVVIHHHHHHAPTPTDSAESNKEKLGTWQSPGIRASANKRHNRHHSRNLSAHFFDATKLTDDDDEVTFDKKESSPAVGQKHRRMFSGDVSNPPLAHRRINSIGNAAAVDRFLGRPRNRHRREDSAGLDILSAAVDVTNDELADAAGARTTPIWEDGSHNAPANTSATAKHQRLSSLDFYDYSAIPPPTNTRHPHPATAPPAPVVTAGPMKPPPARSFPHPHTTPHPHHHGYMPPPPGHPHHPPPPPPTLSYHHHHPHHPPPPPPPHHHHHHHPHYPPPPSYYSHAPPPPPGHVHPPPPPPPPRSYPVQYSHRAPPPEPYKTLYPPPVVEEPRQSSPTAGTYGDEKIESDEKLFGNKDKPTEATTANATPWTPETNERDSNTTAAAAEPPAPTSTSTTTAAPEPSSKPSSMSAHHRKLSSFSSMGALISASMFAPPEGDEPHPLKAHHRATSSTISFLQGLDVLEGSDLTFLHNVQASAPSYGAPAPAPYAPPPAPRSAYPVQPPHYPPPPVSSAMPPPPPPPLGPPPPTTSQPPLMGTVDEMDEPSKLAAGGASKRVRRKCTMAGCPNRVVQGGLCISHGAKRKTCKHAGCTKNVKKAGLCSTHGPARKRCEAEGCGKVAVQGGRCIAHGAKKKLCSVENCKKQAILSGMCKKHHDKFGGDPNDNTMTCVVIGSNNSGTEHATTTSSRPAQKPGHHRGLSIFQDLSVDAVGNLLADDDPLSL</sequence>
<comment type="caution">
    <text evidence="3">The sequence shown here is derived from an EMBL/GenBank/DDBJ whole genome shotgun (WGS) entry which is preliminary data.</text>
</comment>
<dbReference type="AlphaFoldDB" id="A0A9N8DQM7"/>
<dbReference type="PANTHER" id="PTHR31827">
    <property type="entry name" value="EMB|CAB89363.1"/>
    <property type="match status" value="1"/>
</dbReference>
<dbReference type="OrthoDB" id="47862at2759"/>
<organism evidence="3 4">
    <name type="scientific">Seminavis robusta</name>
    <dbReference type="NCBI Taxonomy" id="568900"/>
    <lineage>
        <taxon>Eukaryota</taxon>
        <taxon>Sar</taxon>
        <taxon>Stramenopiles</taxon>
        <taxon>Ochrophyta</taxon>
        <taxon>Bacillariophyta</taxon>
        <taxon>Bacillariophyceae</taxon>
        <taxon>Bacillariophycidae</taxon>
        <taxon>Naviculales</taxon>
        <taxon>Naviculaceae</taxon>
        <taxon>Seminavis</taxon>
    </lineage>
</organism>
<feature type="compositionally biased region" description="Polar residues" evidence="1">
    <location>
        <begin position="395"/>
        <end position="407"/>
    </location>
</feature>
<feature type="region of interest" description="Disordered" evidence="1">
    <location>
        <begin position="521"/>
        <end position="576"/>
    </location>
</feature>
<feature type="compositionally biased region" description="Basic and acidic residues" evidence="1">
    <location>
        <begin position="376"/>
        <end position="394"/>
    </location>
</feature>
<dbReference type="Proteomes" id="UP001153069">
    <property type="component" value="Unassembled WGS sequence"/>
</dbReference>
<feature type="compositionally biased region" description="Low complexity" evidence="1">
    <location>
        <begin position="415"/>
        <end position="445"/>
    </location>
</feature>
<evidence type="ECO:0000313" key="3">
    <source>
        <dbReference type="EMBL" id="CAB9504169.1"/>
    </source>
</evidence>
<feature type="domain" description="WRKY19-like zinc finger" evidence="2">
    <location>
        <begin position="643"/>
        <end position="664"/>
    </location>
</feature>
<feature type="region of interest" description="Disordered" evidence="1">
    <location>
        <begin position="100"/>
        <end position="126"/>
    </location>
</feature>
<feature type="compositionally biased region" description="Pro residues" evidence="1">
    <location>
        <begin position="309"/>
        <end position="338"/>
    </location>
</feature>
<evidence type="ECO:0000313" key="4">
    <source>
        <dbReference type="Proteomes" id="UP001153069"/>
    </source>
</evidence>
<feature type="compositionally biased region" description="Basic and acidic residues" evidence="1">
    <location>
        <begin position="1"/>
        <end position="17"/>
    </location>
</feature>
<dbReference type="Pfam" id="PF24906">
    <property type="entry name" value="Zf_WRKY19"/>
    <property type="match status" value="1"/>
</dbReference>
<proteinExistence type="predicted"/>
<accession>A0A9N8DQM7</accession>
<reference evidence="3" key="1">
    <citation type="submission" date="2020-06" db="EMBL/GenBank/DDBJ databases">
        <authorList>
            <consortium name="Plant Systems Biology data submission"/>
        </authorList>
    </citation>
    <scope>NUCLEOTIDE SEQUENCE</scope>
    <source>
        <strain evidence="3">D6</strain>
    </source>
</reference>
<protein>
    <recommendedName>
        <fullName evidence="2">WRKY19-like zinc finger domain-containing protein</fullName>
    </recommendedName>
</protein>
<keyword evidence="4" id="KW-1185">Reference proteome</keyword>
<feature type="region of interest" description="Disordered" evidence="1">
    <location>
        <begin position="1"/>
        <end position="61"/>
    </location>
</feature>
<dbReference type="InterPro" id="IPR056866">
    <property type="entry name" value="Znf_WRKY19"/>
</dbReference>
<dbReference type="EMBL" id="CAICTM010000187">
    <property type="protein sequence ID" value="CAB9504169.1"/>
    <property type="molecule type" value="Genomic_DNA"/>
</dbReference>
<dbReference type="PANTHER" id="PTHR31827:SF1">
    <property type="entry name" value="EMB|CAB89363.1"/>
    <property type="match status" value="1"/>
</dbReference>
<evidence type="ECO:0000256" key="1">
    <source>
        <dbReference type="SAM" id="MobiDB-lite"/>
    </source>
</evidence>
<gene>
    <name evidence="3" type="ORF">SEMRO_188_G081180.1</name>
</gene>
<feature type="compositionally biased region" description="Basic residues" evidence="1">
    <location>
        <begin position="299"/>
        <end position="308"/>
    </location>
</feature>
<evidence type="ECO:0000259" key="2">
    <source>
        <dbReference type="Pfam" id="PF24906"/>
    </source>
</evidence>
<feature type="compositionally biased region" description="Pro residues" evidence="1">
    <location>
        <begin position="521"/>
        <end position="565"/>
    </location>
</feature>
<feature type="compositionally biased region" description="Pro residues" evidence="1">
    <location>
        <begin position="347"/>
        <end position="362"/>
    </location>
</feature>
<name>A0A9N8DQM7_9STRA</name>
<feature type="compositionally biased region" description="Low complexity" evidence="1">
    <location>
        <begin position="18"/>
        <end position="31"/>
    </location>
</feature>
<feature type="compositionally biased region" description="Pro residues" evidence="1">
    <location>
        <begin position="266"/>
        <end position="282"/>
    </location>
</feature>
<feature type="region of interest" description="Disordered" evidence="1">
    <location>
        <begin position="183"/>
        <end position="450"/>
    </location>
</feature>